<keyword evidence="2" id="KW-1185">Reference proteome</keyword>
<dbReference type="EMBL" id="DS113268">
    <property type="protein sequence ID" value="EAY14614.1"/>
    <property type="molecule type" value="Genomic_DNA"/>
</dbReference>
<organism evidence="1 2">
    <name type="scientific">Trichomonas vaginalis (strain ATCC PRA-98 / G3)</name>
    <dbReference type="NCBI Taxonomy" id="412133"/>
    <lineage>
        <taxon>Eukaryota</taxon>
        <taxon>Metamonada</taxon>
        <taxon>Parabasalia</taxon>
        <taxon>Trichomonadida</taxon>
        <taxon>Trichomonadidae</taxon>
        <taxon>Trichomonas</taxon>
    </lineage>
</organism>
<dbReference type="KEGG" id="tva:4772607"/>
<dbReference type="InParanoid" id="A2DYD7"/>
<proteinExistence type="predicted"/>
<protein>
    <recommendedName>
        <fullName evidence="3">Nucleotide-diphospho-sugar transferase domain-containing protein</fullName>
    </recommendedName>
</protein>
<evidence type="ECO:0000313" key="1">
    <source>
        <dbReference type="EMBL" id="EAY14614.1"/>
    </source>
</evidence>
<dbReference type="VEuPathDB" id="TrichDB:TVAGG3_0281980"/>
<dbReference type="VEuPathDB" id="TrichDB:TVAG_393420"/>
<sequence>MNFEITSKSILLRKTFYTDNLWSYNSTNEYLLNKERDIYFCPKCSFTPSNWPGDSTFRDVIVTFCFGSPQSVPPFIRMLRTVKCRAKIVIIADEIAYQKLYKYSFSDFYPLCDVIVYNIGQSQIQLRYELYQMKTLVYREFLSAFYYKIDRIMMCDLADTAFQSDPFKYFMHEDSVYNYIENITIEEEDETFIDIQTYFQDEISEQNYIVTPAAYFGNPVQTLKLLDLVQSYFWDDDFQRKNIVDQSIISYLYYTKKYQDFGINMKALNWTGGIISANLAYFSNYDIGSINCMDLSSAPFLIHHTNYIRDILLSIYKTCPRIKKHKGEIYLGDLDRETMESIDAEVRRAISLDRKMRYNRRKAKIESQKIKK</sequence>
<dbReference type="AlphaFoldDB" id="A2DYD7"/>
<reference evidence="1" key="2">
    <citation type="journal article" date="2007" name="Science">
        <title>Draft genome sequence of the sexually transmitted pathogen Trichomonas vaginalis.</title>
        <authorList>
            <person name="Carlton J.M."/>
            <person name="Hirt R.P."/>
            <person name="Silva J.C."/>
            <person name="Delcher A.L."/>
            <person name="Schatz M."/>
            <person name="Zhao Q."/>
            <person name="Wortman J.R."/>
            <person name="Bidwell S.L."/>
            <person name="Alsmark U.C.M."/>
            <person name="Besteiro S."/>
            <person name="Sicheritz-Ponten T."/>
            <person name="Noel C.J."/>
            <person name="Dacks J.B."/>
            <person name="Foster P.G."/>
            <person name="Simillion C."/>
            <person name="Van de Peer Y."/>
            <person name="Miranda-Saavedra D."/>
            <person name="Barton G.J."/>
            <person name="Westrop G.D."/>
            <person name="Mueller S."/>
            <person name="Dessi D."/>
            <person name="Fiori P.L."/>
            <person name="Ren Q."/>
            <person name="Paulsen I."/>
            <person name="Zhang H."/>
            <person name="Bastida-Corcuera F.D."/>
            <person name="Simoes-Barbosa A."/>
            <person name="Brown M.T."/>
            <person name="Hayes R.D."/>
            <person name="Mukherjee M."/>
            <person name="Okumura C.Y."/>
            <person name="Schneider R."/>
            <person name="Smith A.J."/>
            <person name="Vanacova S."/>
            <person name="Villalvazo M."/>
            <person name="Haas B.J."/>
            <person name="Pertea M."/>
            <person name="Feldblyum T.V."/>
            <person name="Utterback T.R."/>
            <person name="Shu C.L."/>
            <person name="Osoegawa K."/>
            <person name="de Jong P.J."/>
            <person name="Hrdy I."/>
            <person name="Horvathova L."/>
            <person name="Zubacova Z."/>
            <person name="Dolezal P."/>
            <person name="Malik S.B."/>
            <person name="Logsdon J.M. Jr."/>
            <person name="Henze K."/>
            <person name="Gupta A."/>
            <person name="Wang C.C."/>
            <person name="Dunne R.L."/>
            <person name="Upcroft J.A."/>
            <person name="Upcroft P."/>
            <person name="White O."/>
            <person name="Salzberg S.L."/>
            <person name="Tang P."/>
            <person name="Chiu C.-H."/>
            <person name="Lee Y.-S."/>
            <person name="Embley T.M."/>
            <person name="Coombs G.H."/>
            <person name="Mottram J.C."/>
            <person name="Tachezy J."/>
            <person name="Fraser-Liggett C.M."/>
            <person name="Johnson P.J."/>
        </authorList>
    </citation>
    <scope>NUCLEOTIDE SEQUENCE [LARGE SCALE GENOMIC DNA]</scope>
    <source>
        <strain evidence="1">G3</strain>
    </source>
</reference>
<name>A2DYD7_TRIV3</name>
<accession>A2DYD7</accession>
<dbReference type="Proteomes" id="UP000001542">
    <property type="component" value="Unassembled WGS sequence"/>
</dbReference>
<evidence type="ECO:0008006" key="3">
    <source>
        <dbReference type="Google" id="ProtNLM"/>
    </source>
</evidence>
<reference evidence="1" key="1">
    <citation type="submission" date="2006-10" db="EMBL/GenBank/DDBJ databases">
        <authorList>
            <person name="Amadeo P."/>
            <person name="Zhao Q."/>
            <person name="Wortman J."/>
            <person name="Fraser-Liggett C."/>
            <person name="Carlton J."/>
        </authorList>
    </citation>
    <scope>NUCLEOTIDE SEQUENCE</scope>
    <source>
        <strain evidence="1">G3</strain>
    </source>
</reference>
<dbReference type="RefSeq" id="XP_001326837.1">
    <property type="nucleotide sequence ID" value="XM_001326802.1"/>
</dbReference>
<evidence type="ECO:0000313" key="2">
    <source>
        <dbReference type="Proteomes" id="UP000001542"/>
    </source>
</evidence>
<gene>
    <name evidence="1" type="ORF">TVAG_393420</name>
</gene>